<evidence type="ECO:0000313" key="7">
    <source>
        <dbReference type="Proteomes" id="UP000288805"/>
    </source>
</evidence>
<organism evidence="5 7">
    <name type="scientific">Vitis vinifera</name>
    <name type="common">Grape</name>
    <dbReference type="NCBI Taxonomy" id="29760"/>
    <lineage>
        <taxon>Eukaryota</taxon>
        <taxon>Viridiplantae</taxon>
        <taxon>Streptophyta</taxon>
        <taxon>Embryophyta</taxon>
        <taxon>Tracheophyta</taxon>
        <taxon>Spermatophyta</taxon>
        <taxon>Magnoliopsida</taxon>
        <taxon>eudicotyledons</taxon>
        <taxon>Gunneridae</taxon>
        <taxon>Pentapetalae</taxon>
        <taxon>rosids</taxon>
        <taxon>Vitales</taxon>
        <taxon>Vitaceae</taxon>
        <taxon>Viteae</taxon>
        <taxon>Vitis</taxon>
    </lineage>
</organism>
<feature type="compositionally biased region" description="Basic and acidic residues" evidence="2">
    <location>
        <begin position="25"/>
        <end position="35"/>
    </location>
</feature>
<dbReference type="EMBL" id="QGNW01000369">
    <property type="protein sequence ID" value="RVW74461.1"/>
    <property type="molecule type" value="Genomic_DNA"/>
</dbReference>
<dbReference type="PANTHER" id="PTHR31775">
    <property type="entry name" value="OS02G0117200 PROTEIN"/>
    <property type="match status" value="1"/>
</dbReference>
<accession>A0A438CWU5</accession>
<protein>
    <submittedName>
        <fullName evidence="5">Remorin</fullName>
    </submittedName>
</protein>
<evidence type="ECO:0000313" key="5">
    <source>
        <dbReference type="EMBL" id="RVW27674.1"/>
    </source>
</evidence>
<feature type="domain" description="Remorin C-terminal" evidence="3">
    <location>
        <begin position="169"/>
        <end position="228"/>
    </location>
</feature>
<comment type="caution">
    <text evidence="5">The sequence shown here is derived from an EMBL/GenBank/DDBJ whole genome shotgun (WGS) entry which is preliminary data.</text>
</comment>
<feature type="compositionally biased region" description="Basic and acidic residues" evidence="2">
    <location>
        <begin position="1"/>
        <end position="10"/>
    </location>
</feature>
<evidence type="ECO:0000256" key="1">
    <source>
        <dbReference type="ARBA" id="ARBA00005711"/>
    </source>
</evidence>
<dbReference type="EMBL" id="QGNW01001944">
    <property type="protein sequence ID" value="RVW27674.1"/>
    <property type="molecule type" value="Genomic_DNA"/>
</dbReference>
<dbReference type="InterPro" id="IPR005518">
    <property type="entry name" value="Remorin_N"/>
</dbReference>
<evidence type="ECO:0000313" key="6">
    <source>
        <dbReference type="EMBL" id="RVW74461.1"/>
    </source>
</evidence>
<gene>
    <name evidence="5" type="primary">REMO_2</name>
    <name evidence="6" type="synonym">REMO_1</name>
    <name evidence="6" type="ORF">CK203_054530</name>
    <name evidence="5" type="ORF">CK203_107548</name>
</gene>
<evidence type="ECO:0000259" key="3">
    <source>
        <dbReference type="Pfam" id="PF03763"/>
    </source>
</evidence>
<sequence>MSAEEPKTVAESETPTDPPPPEPTEAPKDVTEEKAVIPPAPPPEEKPDETKALAIVEKVPEPIEEKGSEGGSVNRDTVLARVATEKRLSLIRAWEESEKCKAENKAQKKLSATEAWENSQKASVEAELKKIENLILVFIMNQGSSSRAISSKLHCVKMINEWHLDLSSKENLERKKAEYVEKMKNKIAIIHKEAEEKRAMIEARRGEDLLKAEEMAAKYRATGSAPKKLLGCF</sequence>
<dbReference type="Pfam" id="PF03763">
    <property type="entry name" value="Remorin_C"/>
    <property type="match status" value="2"/>
</dbReference>
<feature type="domain" description="Remorin C-terminal" evidence="3">
    <location>
        <begin position="86"/>
        <end position="133"/>
    </location>
</feature>
<name>A0A438CWU5_VITVI</name>
<feature type="domain" description="Remorin N-terminal" evidence="4">
    <location>
        <begin position="28"/>
        <end position="82"/>
    </location>
</feature>
<evidence type="ECO:0000259" key="4">
    <source>
        <dbReference type="Pfam" id="PF03766"/>
    </source>
</evidence>
<comment type="similarity">
    <text evidence="1">Belongs to the remorin family.</text>
</comment>
<dbReference type="Pfam" id="PF03766">
    <property type="entry name" value="Remorin_N"/>
    <property type="match status" value="1"/>
</dbReference>
<proteinExistence type="inferred from homology"/>
<dbReference type="AlphaFoldDB" id="A0A438CWU5"/>
<reference evidence="5 7" key="1">
    <citation type="journal article" date="2018" name="PLoS Genet.">
        <title>Population sequencing reveals clonal diversity and ancestral inbreeding in the grapevine cultivar Chardonnay.</title>
        <authorList>
            <person name="Roach M.J."/>
            <person name="Johnson D.L."/>
            <person name="Bohlmann J."/>
            <person name="van Vuuren H.J."/>
            <person name="Jones S.J."/>
            <person name="Pretorius I.S."/>
            <person name="Schmidt S.A."/>
            <person name="Borneman A.R."/>
        </authorList>
    </citation>
    <scope>NUCLEOTIDE SEQUENCE [LARGE SCALE GENOMIC DNA]</scope>
    <source>
        <strain evidence="7">cv. Chardonnay</strain>
        <strain evidence="5">I10V1</strain>
        <tissue evidence="5">Leaf</tissue>
    </source>
</reference>
<dbReference type="Proteomes" id="UP000288805">
    <property type="component" value="Unassembled WGS sequence"/>
</dbReference>
<dbReference type="PANTHER" id="PTHR31775:SF5">
    <property type="entry name" value="REMORIN 1.4"/>
    <property type="match status" value="1"/>
</dbReference>
<dbReference type="InterPro" id="IPR005516">
    <property type="entry name" value="Remorin_C"/>
</dbReference>
<evidence type="ECO:0000256" key="2">
    <source>
        <dbReference type="SAM" id="MobiDB-lite"/>
    </source>
</evidence>
<feature type="region of interest" description="Disordered" evidence="2">
    <location>
        <begin position="1"/>
        <end position="52"/>
    </location>
</feature>